<dbReference type="SUPFAM" id="SSF56935">
    <property type="entry name" value="Porins"/>
    <property type="match status" value="1"/>
</dbReference>
<dbReference type="RefSeq" id="WP_166076262.1">
    <property type="nucleotide sequence ID" value="NZ_JAAJBT010000002.1"/>
</dbReference>
<evidence type="ECO:0000256" key="8">
    <source>
        <dbReference type="PROSITE-ProRule" id="PRU01360"/>
    </source>
</evidence>
<dbReference type="InterPro" id="IPR036942">
    <property type="entry name" value="Beta-barrel_TonB_sf"/>
</dbReference>
<dbReference type="PROSITE" id="PS52016">
    <property type="entry name" value="TONB_DEPENDENT_REC_3"/>
    <property type="match status" value="1"/>
</dbReference>
<evidence type="ECO:0000256" key="6">
    <source>
        <dbReference type="ARBA" id="ARBA00023136"/>
    </source>
</evidence>
<dbReference type="Gene3D" id="2.60.40.1120">
    <property type="entry name" value="Carboxypeptidase-like, regulatory domain"/>
    <property type="match status" value="1"/>
</dbReference>
<keyword evidence="6 8" id="KW-0472">Membrane</keyword>
<organism evidence="11 12">
    <name type="scientific">Flavobacterium difficile</name>
    <dbReference type="NCBI Taxonomy" id="2709659"/>
    <lineage>
        <taxon>Bacteria</taxon>
        <taxon>Pseudomonadati</taxon>
        <taxon>Bacteroidota</taxon>
        <taxon>Flavobacteriia</taxon>
        <taxon>Flavobacteriales</taxon>
        <taxon>Flavobacteriaceae</taxon>
        <taxon>Flavobacterium</taxon>
    </lineage>
</organism>
<protein>
    <submittedName>
        <fullName evidence="11">TonB-dependent receptor</fullName>
    </submittedName>
</protein>
<dbReference type="InterPro" id="IPR012910">
    <property type="entry name" value="Plug_dom"/>
</dbReference>
<accession>A0ABX0I1Z7</accession>
<evidence type="ECO:0000256" key="7">
    <source>
        <dbReference type="ARBA" id="ARBA00023237"/>
    </source>
</evidence>
<dbReference type="NCBIfam" id="TIGR04056">
    <property type="entry name" value="OMP_RagA_SusC"/>
    <property type="match status" value="1"/>
</dbReference>
<evidence type="ECO:0000313" key="11">
    <source>
        <dbReference type="EMBL" id="NHM01206.1"/>
    </source>
</evidence>
<dbReference type="InterPro" id="IPR023996">
    <property type="entry name" value="TonB-dep_OMP_SusC/RagA"/>
</dbReference>
<keyword evidence="12" id="KW-1185">Reference proteome</keyword>
<dbReference type="Gene3D" id="2.170.130.10">
    <property type="entry name" value="TonB-dependent receptor, plug domain"/>
    <property type="match status" value="1"/>
</dbReference>
<keyword evidence="2 8" id="KW-0813">Transport</keyword>
<evidence type="ECO:0000256" key="2">
    <source>
        <dbReference type="ARBA" id="ARBA00022448"/>
    </source>
</evidence>
<feature type="domain" description="TonB-dependent receptor plug" evidence="10">
    <location>
        <begin position="112"/>
        <end position="216"/>
    </location>
</feature>
<comment type="similarity">
    <text evidence="8">Belongs to the TonB-dependent receptor family.</text>
</comment>
<dbReference type="Proteomes" id="UP000800984">
    <property type="component" value="Unassembled WGS sequence"/>
</dbReference>
<evidence type="ECO:0000256" key="9">
    <source>
        <dbReference type="SAM" id="SignalP"/>
    </source>
</evidence>
<dbReference type="InterPro" id="IPR037066">
    <property type="entry name" value="Plug_dom_sf"/>
</dbReference>
<dbReference type="SUPFAM" id="SSF49464">
    <property type="entry name" value="Carboxypeptidase regulatory domain-like"/>
    <property type="match status" value="1"/>
</dbReference>
<feature type="chain" id="PRO_5045263696" evidence="9">
    <location>
        <begin position="22"/>
        <end position="1012"/>
    </location>
</feature>
<dbReference type="Gene3D" id="2.40.170.20">
    <property type="entry name" value="TonB-dependent receptor, beta-barrel domain"/>
    <property type="match status" value="1"/>
</dbReference>
<keyword evidence="5 9" id="KW-0732">Signal</keyword>
<dbReference type="InterPro" id="IPR023997">
    <property type="entry name" value="TonB-dep_OMP_SusC/RagA_CS"/>
</dbReference>
<keyword evidence="3 8" id="KW-1134">Transmembrane beta strand</keyword>
<dbReference type="Pfam" id="PF13715">
    <property type="entry name" value="CarbopepD_reg_2"/>
    <property type="match status" value="1"/>
</dbReference>
<dbReference type="NCBIfam" id="TIGR04057">
    <property type="entry name" value="SusC_RagA_signa"/>
    <property type="match status" value="1"/>
</dbReference>
<keyword evidence="4 8" id="KW-0812">Transmembrane</keyword>
<evidence type="ECO:0000256" key="3">
    <source>
        <dbReference type="ARBA" id="ARBA00022452"/>
    </source>
</evidence>
<evidence type="ECO:0000259" key="10">
    <source>
        <dbReference type="Pfam" id="PF07715"/>
    </source>
</evidence>
<comment type="caution">
    <text evidence="11">The sequence shown here is derived from an EMBL/GenBank/DDBJ whole genome shotgun (WGS) entry which is preliminary data.</text>
</comment>
<dbReference type="EMBL" id="JAAJBT010000002">
    <property type="protein sequence ID" value="NHM01206.1"/>
    <property type="molecule type" value="Genomic_DNA"/>
</dbReference>
<evidence type="ECO:0000313" key="12">
    <source>
        <dbReference type="Proteomes" id="UP000800984"/>
    </source>
</evidence>
<dbReference type="PANTHER" id="PTHR30069">
    <property type="entry name" value="TONB-DEPENDENT OUTER MEMBRANE RECEPTOR"/>
    <property type="match status" value="1"/>
</dbReference>
<name>A0ABX0I1Z7_9FLAO</name>
<dbReference type="InterPro" id="IPR008969">
    <property type="entry name" value="CarboxyPept-like_regulatory"/>
</dbReference>
<evidence type="ECO:0000256" key="5">
    <source>
        <dbReference type="ARBA" id="ARBA00022729"/>
    </source>
</evidence>
<evidence type="ECO:0000256" key="1">
    <source>
        <dbReference type="ARBA" id="ARBA00004571"/>
    </source>
</evidence>
<dbReference type="InterPro" id="IPR039426">
    <property type="entry name" value="TonB-dep_rcpt-like"/>
</dbReference>
<dbReference type="Pfam" id="PF07715">
    <property type="entry name" value="Plug"/>
    <property type="match status" value="1"/>
</dbReference>
<reference evidence="11 12" key="1">
    <citation type="submission" date="2020-02" db="EMBL/GenBank/DDBJ databases">
        <authorList>
            <person name="Chen W.-M."/>
        </authorList>
    </citation>
    <scope>NUCLEOTIDE SEQUENCE [LARGE SCALE GENOMIC DNA]</scope>
    <source>
        <strain evidence="11 12">KDG-16</strain>
    </source>
</reference>
<sequence length="1012" mass="109395">MKSKLWQLAFLLFTAIGFSQSVTVSGKVFDSSTNSPLNGATVSVKNAGLATTTSDGSFTVSNIKVGTTLTISFYGYFSKDFEVTKEETVSISLTQDNKAIEEVVVIGYGTQKKKDVTGAVGYVGSKTIEQLKPIKIEQALQGTVAGVTVTSGSGAPGSGFSVLIRGIQSNGDNAPLYIVDGNISDPSILNPSDIESFTVLKDAQAAIYGVRGANGVVIIKTKTGKKNTKTTFSYNSYLGQQETTKKLNLLNATEYALLLNESYANGGQALPYPNVSNLGRGTDWQNEVFSDNASIISHDINVSGGSDKITYAVSGSHLEQEGIVGLGKSDFRRNTAAISLGVDLTKKLKFQTNLNYTFLTRRSLSENGLGSVLFNAINTPSTISPFASNGDYSLIPSTPGFGIEVINPLAQINNTYNDYNIKRLSGAFGLDYSILPDLVLSSKVGFNTANSEGKSFSKIVNYGGKVFDVQRSSVSQDGQNFNNYVFDLYLNYKKAFNNHTFTGTIGTSNTKDWGNGLFATGFDVPNNSWDFADISLANGLPTSKNVGSYVYDDRLNSYFARLQYDYDGKYLLSGLARRDSSTRFGPDNSVAYFYSATAGWVVSKESFLSNVESINLMKFRASYGTLGNDKIPSNGYVGFLNGEATYVFDNALVNGVTIGQLANPGLQWETARKFDVGLDLKLFKNQLDITTDYFIETRSNLLIPGLPVTGIVGAAAPGGGAPTVNAGSTENKGFEFSIGYNKKINDNLSFSVNSNLTTIDNVVTEVSDSRGIIEGGNFGVGQPLIARMERGQSIGYFYGLQADGIFQNQAEVDAHPSQAALGAASAPGDIRFKDVNGDGIINLNDRTKIGSPLPEFTLGFNTNIKYKNVDFAAYSYASIGNDMVRNYERTLSDLNKLDYVLDRWTGEGTSNTVPRVTTGATNNNLFSSYFVEDASFFRIQNIQLGYSLGEKVIKNFGITRLRFYAAVNNVYTFTKYRGFDPAATNGAPIGGGIDYGFYPTPRIYMFGLNLNF</sequence>
<feature type="signal peptide" evidence="9">
    <location>
        <begin position="1"/>
        <end position="21"/>
    </location>
</feature>
<gene>
    <name evidence="11" type="ORF">G4D72_03665</name>
</gene>
<comment type="subcellular location">
    <subcellularLocation>
        <location evidence="1 8">Cell outer membrane</location>
        <topology evidence="1 8">Multi-pass membrane protein</topology>
    </subcellularLocation>
</comment>
<keyword evidence="7 8" id="KW-0998">Cell outer membrane</keyword>
<keyword evidence="11" id="KW-0675">Receptor</keyword>
<evidence type="ECO:0000256" key="4">
    <source>
        <dbReference type="ARBA" id="ARBA00022692"/>
    </source>
</evidence>
<proteinExistence type="inferred from homology"/>
<dbReference type="PANTHER" id="PTHR30069:SF29">
    <property type="entry name" value="HEMOGLOBIN AND HEMOGLOBIN-HAPTOGLOBIN-BINDING PROTEIN 1-RELATED"/>
    <property type="match status" value="1"/>
</dbReference>